<keyword evidence="2 4" id="KW-0808">Transferase</keyword>
<comment type="pathway">
    <text evidence="4">Metabolic intermediate biosynthesis; chorismate biosynthesis; chorismate from D-erythrose 4-phosphate and phosphoenolpyruvate: step 1/7.</text>
</comment>
<feature type="binding site" evidence="3">
    <location>
        <begin position="358"/>
        <end position="359"/>
    </location>
    <ligand>
        <name>phosphoenolpyruvate</name>
        <dbReference type="ChEBI" id="CHEBI:58702"/>
    </ligand>
</feature>
<evidence type="ECO:0000256" key="1">
    <source>
        <dbReference type="ARBA" id="ARBA00008911"/>
    </source>
</evidence>
<evidence type="ECO:0000256" key="2">
    <source>
        <dbReference type="ARBA" id="ARBA00022679"/>
    </source>
</evidence>
<evidence type="ECO:0000256" key="3">
    <source>
        <dbReference type="PIRSR" id="PIRSR602480-1"/>
    </source>
</evidence>
<keyword evidence="4" id="KW-0057">Aromatic amino acid biosynthesis</keyword>
<feature type="binding site" evidence="3">
    <location>
        <position position="516"/>
    </location>
    <ligand>
        <name>Mn(2+)</name>
        <dbReference type="ChEBI" id="CHEBI:29035"/>
    </ligand>
</feature>
<feature type="binding site" evidence="3">
    <location>
        <position position="213"/>
    </location>
    <ligand>
        <name>Mn(2+)</name>
        <dbReference type="ChEBI" id="CHEBI:29035"/>
    </ligand>
</feature>
<feature type="region of interest" description="Disordered" evidence="5">
    <location>
        <begin position="1"/>
        <end position="71"/>
    </location>
</feature>
<feature type="binding site" evidence="3">
    <location>
        <position position="444"/>
    </location>
    <ligand>
        <name>Mn(2+)</name>
        <dbReference type="ChEBI" id="CHEBI:29035"/>
    </ligand>
</feature>
<gene>
    <name evidence="6" type="ORF">HCX60_26485</name>
</gene>
<feature type="compositionally biased region" description="Low complexity" evidence="5">
    <location>
        <begin position="32"/>
        <end position="59"/>
    </location>
</feature>
<evidence type="ECO:0000256" key="4">
    <source>
        <dbReference type="RuleBase" id="RU363071"/>
    </source>
</evidence>
<dbReference type="GO" id="GO:0003849">
    <property type="term" value="F:3-deoxy-7-phosphoheptulonate synthase activity"/>
    <property type="evidence" value="ECO:0007669"/>
    <property type="project" value="UniProtKB-EC"/>
</dbReference>
<keyword evidence="3" id="KW-0464">Manganese</keyword>
<feature type="binding site" evidence="3">
    <location>
        <position position="252"/>
    </location>
    <ligand>
        <name>phosphoenolpyruvate</name>
        <dbReference type="ChEBI" id="CHEBI:58702"/>
    </ligand>
</feature>
<dbReference type="InterPro" id="IPR002480">
    <property type="entry name" value="DAHP_synth_2"/>
</dbReference>
<dbReference type="GO" id="GO:0009073">
    <property type="term" value="P:aromatic amino acid family biosynthetic process"/>
    <property type="evidence" value="ECO:0007669"/>
    <property type="project" value="UniProtKB-KW"/>
</dbReference>
<protein>
    <recommendedName>
        <fullName evidence="4">Phospho-2-dehydro-3-deoxyheptonate aldolase</fullName>
        <ecNumber evidence="4">2.5.1.54</ecNumber>
    </recommendedName>
</protein>
<comment type="similarity">
    <text evidence="1 4">Belongs to the class-II DAHP synthase family.</text>
</comment>
<evidence type="ECO:0000313" key="7">
    <source>
        <dbReference type="Proteomes" id="UP000502504"/>
    </source>
</evidence>
<feature type="region of interest" description="Disordered" evidence="5">
    <location>
        <begin position="111"/>
        <end position="167"/>
    </location>
</feature>
<evidence type="ECO:0000256" key="5">
    <source>
        <dbReference type="SAM" id="MobiDB-lite"/>
    </source>
</evidence>
<dbReference type="SUPFAM" id="SSF51569">
    <property type="entry name" value="Aldolase"/>
    <property type="match status" value="1"/>
</dbReference>
<dbReference type="EMBL" id="CP050692">
    <property type="protein sequence ID" value="QIT46630.1"/>
    <property type="molecule type" value="Genomic_DNA"/>
</dbReference>
<comment type="cofactor">
    <cofactor evidence="3">
        <name>Mn(2+)</name>
        <dbReference type="ChEBI" id="CHEBI:29035"/>
    </cofactor>
    <cofactor evidence="3">
        <name>Co(2+)</name>
        <dbReference type="ChEBI" id="CHEBI:48828"/>
    </cofactor>
    <cofactor evidence="3">
        <name>Cd(2+)</name>
        <dbReference type="ChEBI" id="CHEBI:48775"/>
    </cofactor>
    <text evidence="3">Binds 1 divalent cation per subunit. The enzyme is active with manganese, cobalt or cadmium ions.</text>
</comment>
<dbReference type="EC" id="2.5.1.54" evidence="4"/>
<feature type="binding site" evidence="3">
    <location>
        <position position="486"/>
    </location>
    <ligand>
        <name>Mn(2+)</name>
        <dbReference type="ChEBI" id="CHEBI:29035"/>
    </ligand>
</feature>
<feature type="compositionally biased region" description="Low complexity" evidence="5">
    <location>
        <begin position="111"/>
        <end position="128"/>
    </location>
</feature>
<keyword evidence="4" id="KW-0028">Amino-acid biosynthesis</keyword>
<dbReference type="Proteomes" id="UP000502504">
    <property type="component" value="Chromosome"/>
</dbReference>
<dbReference type="PANTHER" id="PTHR21337">
    <property type="entry name" value="PHOSPHO-2-DEHYDRO-3-DEOXYHEPTONATE ALDOLASE 1, 2"/>
    <property type="match status" value="1"/>
</dbReference>
<dbReference type="PANTHER" id="PTHR21337:SF0">
    <property type="entry name" value="PHOSPHO-2-DEHYDRO-3-DEOXYHEPTONATE ALDOLASE"/>
    <property type="match status" value="1"/>
</dbReference>
<proteinExistence type="inferred from homology"/>
<feature type="binding site" evidence="3">
    <location>
        <position position="412"/>
    </location>
    <ligand>
        <name>phosphoenolpyruvate</name>
        <dbReference type="ChEBI" id="CHEBI:58702"/>
    </ligand>
</feature>
<reference evidence="6 7" key="1">
    <citation type="submission" date="2020-03" db="EMBL/GenBank/DDBJ databases">
        <title>Is there a link between lipid content and antibiotic production in Streptomyces?</title>
        <authorList>
            <person name="David M."/>
            <person name="Lejeune C."/>
            <person name="Abreu S."/>
            <person name="Thibessard A."/>
            <person name="Leblond P."/>
            <person name="Chaminade P."/>
            <person name="Virolle M.-J."/>
        </authorList>
    </citation>
    <scope>NUCLEOTIDE SEQUENCE [LARGE SCALE GENOMIC DNA]</scope>
    <source>
        <strain evidence="6 7">DSM 41481</strain>
    </source>
</reference>
<dbReference type="Gene3D" id="3.20.20.70">
    <property type="entry name" value="Aldolase class I"/>
    <property type="match status" value="1"/>
</dbReference>
<feature type="compositionally biased region" description="Low complexity" evidence="5">
    <location>
        <begin position="155"/>
        <end position="167"/>
    </location>
</feature>
<evidence type="ECO:0000313" key="6">
    <source>
        <dbReference type="EMBL" id="QIT46630.1"/>
    </source>
</evidence>
<accession>A0AAE6YBF2</accession>
<keyword evidence="3" id="KW-0104">Cadmium</keyword>
<name>A0AAE6YBF2_STRAT</name>
<dbReference type="GO" id="GO:0008652">
    <property type="term" value="P:amino acid biosynthetic process"/>
    <property type="evidence" value="ECO:0007669"/>
    <property type="project" value="UniProtKB-KW"/>
</dbReference>
<comment type="catalytic activity">
    <reaction evidence="4">
        <text>D-erythrose 4-phosphate + phosphoenolpyruvate + H2O = 7-phospho-2-dehydro-3-deoxy-D-arabino-heptonate + phosphate</text>
        <dbReference type="Rhea" id="RHEA:14717"/>
        <dbReference type="ChEBI" id="CHEBI:15377"/>
        <dbReference type="ChEBI" id="CHEBI:16897"/>
        <dbReference type="ChEBI" id="CHEBI:43474"/>
        <dbReference type="ChEBI" id="CHEBI:58394"/>
        <dbReference type="ChEBI" id="CHEBI:58702"/>
        <dbReference type="EC" id="2.5.1.54"/>
    </reaction>
</comment>
<dbReference type="InterPro" id="IPR013785">
    <property type="entry name" value="Aldolase_TIM"/>
</dbReference>
<sequence>MNPNHTSAVPGLPDTSAVPGPPGTSAVPGPPGTSAVAGPPGSSAVAGPPGASAVVSPPGTSAESGPPGATAVPGPLGTLAVAGRPGVTAVSALPGAAAVSAPPGITAVSEPPATTAVSAPPSTSAVSALPGTSAVSAAPGTSAVSAPPGTSAVSGPPAAQQQPDWPDPGALRAVADELTLLPALVAAEECNRLREQLAAVARGEALLLQGGDCAESLAEAGPDTTAAKYRTLNLMAAVISEAAGLPVIRLGRIAGQYAKPRSSPTEIRDGVELPSYRGDMVNGPVFTTAARTPDPDRLRRVYHASAKTLGHLRELTAADGGEFWTSHEALVLEYEHALSRTTPAGRYALSGHLLWIGERTRRPDGAHIAFAASVRNPIAVKLGPSSTPDDALRLIDLLDPDREPGRLTFISRMGAGAVRDTLPDLVSKVTASGAEVAWICDPVHGNTVSSPTGHKTRRLDDVLNEIEGFLEVHRSLGTHPGGVHLELTGDHVTECVGGTYEIRFEDLPTRYETVCDPRLNLGQSLDVAFELAAMYAASPVTDRGTTWATA</sequence>
<keyword evidence="3" id="KW-0170">Cobalt</keyword>
<dbReference type="AlphaFoldDB" id="A0AAE6YBF2"/>
<organism evidence="6 7">
    <name type="scientific">Streptomyces antibioticus</name>
    <dbReference type="NCBI Taxonomy" id="1890"/>
    <lineage>
        <taxon>Bacteria</taxon>
        <taxon>Bacillati</taxon>
        <taxon>Actinomycetota</taxon>
        <taxon>Actinomycetes</taxon>
        <taxon>Kitasatosporales</taxon>
        <taxon>Streptomycetaceae</taxon>
        <taxon>Streptomyces</taxon>
    </lineage>
</organism>
<dbReference type="Pfam" id="PF01474">
    <property type="entry name" value="DAHP_synth_2"/>
    <property type="match status" value="2"/>
</dbReference>
<feature type="binding site" evidence="3">
    <location>
        <position position="381"/>
    </location>
    <ligand>
        <name>phosphoenolpyruvate</name>
        <dbReference type="ChEBI" id="CHEBI:58702"/>
    </ligand>
</feature>